<evidence type="ECO:0000256" key="5">
    <source>
        <dbReference type="ARBA" id="ARBA00022679"/>
    </source>
</evidence>
<dbReference type="InterPro" id="IPR003660">
    <property type="entry name" value="HAMP_dom"/>
</dbReference>
<keyword evidence="12" id="KW-1185">Reference proteome</keyword>
<dbReference type="PROSITE" id="PS50109">
    <property type="entry name" value="HIS_KIN"/>
    <property type="match status" value="1"/>
</dbReference>
<proteinExistence type="predicted"/>
<dbReference type="CDD" id="cd16922">
    <property type="entry name" value="HATPase_EvgS-ArcB-TorS-like"/>
    <property type="match status" value="1"/>
</dbReference>
<dbReference type="GO" id="GO:0000155">
    <property type="term" value="F:phosphorelay sensor kinase activity"/>
    <property type="evidence" value="ECO:0007669"/>
    <property type="project" value="InterPro"/>
</dbReference>
<dbReference type="AlphaFoldDB" id="S7T0C1"/>
<gene>
    <name evidence="11" type="ORF">dsat_1249</name>
</gene>
<dbReference type="GO" id="GO:0016020">
    <property type="term" value="C:membrane"/>
    <property type="evidence" value="ECO:0007669"/>
    <property type="project" value="UniProtKB-SubCell"/>
</dbReference>
<dbReference type="InterPro" id="IPR005467">
    <property type="entry name" value="His_kinase_dom"/>
</dbReference>
<evidence type="ECO:0000256" key="4">
    <source>
        <dbReference type="ARBA" id="ARBA00022553"/>
    </source>
</evidence>
<comment type="catalytic activity">
    <reaction evidence="1">
        <text>ATP + protein L-histidine = ADP + protein N-phospho-L-histidine.</text>
        <dbReference type="EC" id="2.7.13.3"/>
    </reaction>
</comment>
<dbReference type="SMART" id="SM00304">
    <property type="entry name" value="HAMP"/>
    <property type="match status" value="1"/>
</dbReference>
<dbReference type="RefSeq" id="WP_020887946.1">
    <property type="nucleotide sequence ID" value="NZ_ATHI01000031.1"/>
</dbReference>
<keyword evidence="7" id="KW-0902">Two-component regulatory system</keyword>
<dbReference type="PATRIC" id="fig|1121439.3.peg.2633"/>
<dbReference type="SUPFAM" id="SSF47384">
    <property type="entry name" value="Homodimeric domain of signal transducing histidine kinase"/>
    <property type="match status" value="1"/>
</dbReference>
<dbReference type="Pfam" id="PF00672">
    <property type="entry name" value="HAMP"/>
    <property type="match status" value="1"/>
</dbReference>
<evidence type="ECO:0000256" key="8">
    <source>
        <dbReference type="SAM" id="Phobius"/>
    </source>
</evidence>
<dbReference type="InterPro" id="IPR036890">
    <property type="entry name" value="HATPase_C_sf"/>
</dbReference>
<evidence type="ECO:0000256" key="2">
    <source>
        <dbReference type="ARBA" id="ARBA00004370"/>
    </source>
</evidence>
<feature type="domain" description="Histidine kinase" evidence="9">
    <location>
        <begin position="302"/>
        <end position="535"/>
    </location>
</feature>
<feature type="transmembrane region" description="Helical" evidence="8">
    <location>
        <begin position="142"/>
        <end position="164"/>
    </location>
</feature>
<feature type="domain" description="HAMP" evidence="10">
    <location>
        <begin position="196"/>
        <end position="248"/>
    </location>
</feature>
<dbReference type="Gene3D" id="1.10.287.130">
    <property type="match status" value="1"/>
</dbReference>
<dbReference type="InterPro" id="IPR036097">
    <property type="entry name" value="HisK_dim/P_sf"/>
</dbReference>
<dbReference type="Gene3D" id="3.30.565.10">
    <property type="entry name" value="Histidine kinase-like ATPase, C-terminal domain"/>
    <property type="match status" value="1"/>
</dbReference>
<dbReference type="InterPro" id="IPR003661">
    <property type="entry name" value="HisK_dim/P_dom"/>
</dbReference>
<dbReference type="SMART" id="SM00387">
    <property type="entry name" value="HATPase_c"/>
    <property type="match status" value="1"/>
</dbReference>
<evidence type="ECO:0000256" key="7">
    <source>
        <dbReference type="ARBA" id="ARBA00023012"/>
    </source>
</evidence>
<dbReference type="PANTHER" id="PTHR43711">
    <property type="entry name" value="TWO-COMPONENT HISTIDINE KINASE"/>
    <property type="match status" value="1"/>
</dbReference>
<dbReference type="EC" id="2.7.13.3" evidence="3"/>
<comment type="caution">
    <text evidence="11">The sequence shown here is derived from an EMBL/GenBank/DDBJ whole genome shotgun (WGS) entry which is preliminary data.</text>
</comment>
<sequence>MSRRNGHAALPRTFWRFFLPILCATACAFLIMTTVVYFRGQKTFTNAHGVTAASLIASAGSDLAQHGFTPDFMRHVEDLARGSEGSLVVFDAACLPLASSVTLDHSRWPEDCARIKEARFRAESDASPVPGRLERRLHSGDSLFWVADGPIPGQFIVFLLPAAVLDDSMSGFVNTILITGILAVIALGFALAVLLTALLRPVSCLANAYDRLQAGDFTVRADEHMSGEIGDLCRQFNAMVRSLQELMQTEQLRQVEMDEAYRTLEQQVRTRTAALAAKARELEEANQRLTEMDRLKTAFLSSVSHELRTPLTAVLGFAKLIRRDFSRSFTPASGENPRQTELAARIARNCDIIISEGERLTRLINDVLDLAKIESGRMTWHNEQIALDELITAAAATFRTRATEQGVALALAIPPDLPHVLADKDRLTQVLLNLLDNAFKFTATGEVRITASARAGLVEIAVRDTGTGIPPEELSLIFDKFHQTTRRDTLRDKPPGTGLGLAICRQILAHYGGSIRAESMPGQGTTMTVTLPAPTA</sequence>
<keyword evidence="8" id="KW-1133">Transmembrane helix</keyword>
<organism evidence="11 12">
    <name type="scientific">Alkalidesulfovibrio alkalitolerans DSM 16529</name>
    <dbReference type="NCBI Taxonomy" id="1121439"/>
    <lineage>
        <taxon>Bacteria</taxon>
        <taxon>Pseudomonadati</taxon>
        <taxon>Thermodesulfobacteriota</taxon>
        <taxon>Desulfovibrionia</taxon>
        <taxon>Desulfovibrionales</taxon>
        <taxon>Desulfovibrionaceae</taxon>
        <taxon>Alkalidesulfovibrio</taxon>
    </lineage>
</organism>
<dbReference type="EMBL" id="ATHI01000031">
    <property type="protein sequence ID" value="EPR30527.1"/>
    <property type="molecule type" value="Genomic_DNA"/>
</dbReference>
<keyword evidence="4" id="KW-0597">Phosphoprotein</keyword>
<evidence type="ECO:0000256" key="6">
    <source>
        <dbReference type="ARBA" id="ARBA00022777"/>
    </source>
</evidence>
<dbReference type="PRINTS" id="PR00344">
    <property type="entry name" value="BCTRLSENSOR"/>
</dbReference>
<evidence type="ECO:0000256" key="1">
    <source>
        <dbReference type="ARBA" id="ARBA00000085"/>
    </source>
</evidence>
<feature type="transmembrane region" description="Helical" evidence="8">
    <location>
        <begin position="17"/>
        <end position="38"/>
    </location>
</feature>
<dbReference type="SUPFAM" id="SSF55874">
    <property type="entry name" value="ATPase domain of HSP90 chaperone/DNA topoisomerase II/histidine kinase"/>
    <property type="match status" value="1"/>
</dbReference>
<reference evidence="11 12" key="1">
    <citation type="journal article" date="2013" name="Genome Announc.">
        <title>Draft genome sequences for three mercury-methylating, sulfate-reducing bacteria.</title>
        <authorList>
            <person name="Brown S.D."/>
            <person name="Hurt R.A.Jr."/>
            <person name="Gilmour C.C."/>
            <person name="Elias D.A."/>
        </authorList>
    </citation>
    <scope>NUCLEOTIDE SEQUENCE [LARGE SCALE GENOMIC DNA]</scope>
    <source>
        <strain evidence="11 12">DSM 16529</strain>
    </source>
</reference>
<dbReference type="Pfam" id="PF02518">
    <property type="entry name" value="HATPase_c"/>
    <property type="match status" value="1"/>
</dbReference>
<comment type="subcellular location">
    <subcellularLocation>
        <location evidence="2">Membrane</location>
    </subcellularLocation>
</comment>
<protein>
    <recommendedName>
        <fullName evidence="3">histidine kinase</fullName>
        <ecNumber evidence="3">2.7.13.3</ecNumber>
    </recommendedName>
</protein>
<keyword evidence="6 11" id="KW-0418">Kinase</keyword>
<dbReference type="eggNOG" id="COG2205">
    <property type="taxonomic scope" value="Bacteria"/>
</dbReference>
<dbReference type="CDD" id="cd06225">
    <property type="entry name" value="HAMP"/>
    <property type="match status" value="1"/>
</dbReference>
<dbReference type="OrthoDB" id="9762798at2"/>
<dbReference type="InterPro" id="IPR003594">
    <property type="entry name" value="HATPase_dom"/>
</dbReference>
<feature type="transmembrane region" description="Helical" evidence="8">
    <location>
        <begin position="176"/>
        <end position="199"/>
    </location>
</feature>
<accession>S7T0C1</accession>
<evidence type="ECO:0000259" key="9">
    <source>
        <dbReference type="PROSITE" id="PS50109"/>
    </source>
</evidence>
<dbReference type="SMART" id="SM00388">
    <property type="entry name" value="HisKA"/>
    <property type="match status" value="1"/>
</dbReference>
<dbReference type="Gene3D" id="6.10.340.10">
    <property type="match status" value="1"/>
</dbReference>
<keyword evidence="5" id="KW-0808">Transferase</keyword>
<name>S7T0C1_9BACT</name>
<evidence type="ECO:0000313" key="11">
    <source>
        <dbReference type="EMBL" id="EPR30527.1"/>
    </source>
</evidence>
<dbReference type="PROSITE" id="PS50885">
    <property type="entry name" value="HAMP"/>
    <property type="match status" value="1"/>
</dbReference>
<dbReference type="SUPFAM" id="SSF158472">
    <property type="entry name" value="HAMP domain-like"/>
    <property type="match status" value="1"/>
</dbReference>
<keyword evidence="8" id="KW-0812">Transmembrane</keyword>
<dbReference type="PANTHER" id="PTHR43711:SF30">
    <property type="entry name" value="HISTIDINE KINASE"/>
    <property type="match status" value="1"/>
</dbReference>
<evidence type="ECO:0000259" key="10">
    <source>
        <dbReference type="PROSITE" id="PS50885"/>
    </source>
</evidence>
<dbReference type="InterPro" id="IPR004358">
    <property type="entry name" value="Sig_transdc_His_kin-like_C"/>
</dbReference>
<evidence type="ECO:0000313" key="12">
    <source>
        <dbReference type="Proteomes" id="UP000014975"/>
    </source>
</evidence>
<dbReference type="CDD" id="cd00082">
    <property type="entry name" value="HisKA"/>
    <property type="match status" value="1"/>
</dbReference>
<dbReference type="STRING" id="1121439.dsat_1249"/>
<dbReference type="Proteomes" id="UP000014975">
    <property type="component" value="Unassembled WGS sequence"/>
</dbReference>
<dbReference type="Pfam" id="PF00512">
    <property type="entry name" value="HisKA"/>
    <property type="match status" value="1"/>
</dbReference>
<evidence type="ECO:0000256" key="3">
    <source>
        <dbReference type="ARBA" id="ARBA00012438"/>
    </source>
</evidence>
<keyword evidence="8" id="KW-0472">Membrane</keyword>
<dbReference type="InterPro" id="IPR050736">
    <property type="entry name" value="Sensor_HK_Regulatory"/>
</dbReference>
<dbReference type="FunFam" id="3.30.565.10:FF:000006">
    <property type="entry name" value="Sensor histidine kinase WalK"/>
    <property type="match status" value="1"/>
</dbReference>